<protein>
    <submittedName>
        <fullName evidence="3">FecR domain-containing protein</fullName>
    </submittedName>
</protein>
<dbReference type="Gene3D" id="3.55.50.30">
    <property type="match status" value="1"/>
</dbReference>
<dbReference type="GeneID" id="98401202"/>
<sequence length="330" mass="35839">MKKPIDQHAVSNDVLQEEARAWVRLLTSREVNAWDAQGFQRWLQSSPANKEAFNEARRLWTAMKPAAGELLRANPGIAAAHSHARRPMQSGRRAFMGAAVSAAAVAAVAAVYPPLGAWPAITEWRADYRTAAGERQEIGRAGSVLVTLNTRTSVRRQMDHGEMVGLELINGQAAVDLSRDGQRFVVTAGAGRSVAESGRLDVKSLNGKVCVTCLEGAARVEHPSGIRALLARQQAIYDDRIVSPVAGADPQEVAAWRTGEMVFRNTPLAEVVEEINRYRPGRVVLVNAAVRAHLVSGRFLVTSLDAVLWQIERTYKLEATSLPGGLLVLS</sequence>
<dbReference type="PANTHER" id="PTHR30273:SF2">
    <property type="entry name" value="PROTEIN FECR"/>
    <property type="match status" value="1"/>
</dbReference>
<evidence type="ECO:0000313" key="3">
    <source>
        <dbReference type="EMBL" id="QOT78274.1"/>
    </source>
</evidence>
<dbReference type="Proteomes" id="UP000397656">
    <property type="component" value="Chromosome 1"/>
</dbReference>
<dbReference type="GO" id="GO:0016989">
    <property type="term" value="F:sigma factor antagonist activity"/>
    <property type="evidence" value="ECO:0007669"/>
    <property type="project" value="TreeGrafter"/>
</dbReference>
<evidence type="ECO:0000313" key="4">
    <source>
        <dbReference type="Proteomes" id="UP000397656"/>
    </source>
</evidence>
<dbReference type="AlphaFoldDB" id="A0A643G3L8"/>
<dbReference type="Pfam" id="PF04773">
    <property type="entry name" value="FecR"/>
    <property type="match status" value="1"/>
</dbReference>
<organism evidence="3 4">
    <name type="scientific">Cupriavidus basilensis</name>
    <dbReference type="NCBI Taxonomy" id="68895"/>
    <lineage>
        <taxon>Bacteria</taxon>
        <taxon>Pseudomonadati</taxon>
        <taxon>Pseudomonadota</taxon>
        <taxon>Betaproteobacteria</taxon>
        <taxon>Burkholderiales</taxon>
        <taxon>Burkholderiaceae</taxon>
        <taxon>Cupriavidus</taxon>
    </lineage>
</organism>
<proteinExistence type="predicted"/>
<dbReference type="EMBL" id="CP062803">
    <property type="protein sequence ID" value="QOT78274.1"/>
    <property type="molecule type" value="Genomic_DNA"/>
</dbReference>
<dbReference type="RefSeq" id="WP_150983405.1">
    <property type="nucleotide sequence ID" value="NZ_CP062803.1"/>
</dbReference>
<dbReference type="Gene3D" id="2.60.120.1440">
    <property type="match status" value="1"/>
</dbReference>
<accession>A0A643G3L8</accession>
<dbReference type="PIRSF" id="PIRSF018266">
    <property type="entry name" value="FecR"/>
    <property type="match status" value="1"/>
</dbReference>
<dbReference type="InterPro" id="IPR012373">
    <property type="entry name" value="Ferrdict_sens_TM"/>
</dbReference>
<dbReference type="PANTHER" id="PTHR30273">
    <property type="entry name" value="PERIPLASMIC SIGNAL SENSOR AND SIGMA FACTOR ACTIVATOR FECR-RELATED"/>
    <property type="match status" value="1"/>
</dbReference>
<feature type="domain" description="FecR protein" evidence="1">
    <location>
        <begin position="127"/>
        <end position="218"/>
    </location>
</feature>
<feature type="domain" description="FecR N-terminal" evidence="2">
    <location>
        <begin position="17"/>
        <end position="59"/>
    </location>
</feature>
<name>A0A643G3L8_9BURK</name>
<dbReference type="InterPro" id="IPR006860">
    <property type="entry name" value="FecR"/>
</dbReference>
<dbReference type="InterPro" id="IPR032623">
    <property type="entry name" value="FecR_N"/>
</dbReference>
<dbReference type="Pfam" id="PF16220">
    <property type="entry name" value="DUF4880"/>
    <property type="match status" value="1"/>
</dbReference>
<reference evidence="3 4" key="1">
    <citation type="submission" date="2020-10" db="EMBL/GenBank/DDBJ databases">
        <title>Complete genome sequence of Cupriavidus basilensis CCUG 49340T.</title>
        <authorList>
            <person name="Salva-Serra F."/>
            <person name="Donoso R.A."/>
            <person name="Cho K.H."/>
            <person name="Yoo J.A."/>
            <person name="Lee K."/>
            <person name="Yoon S.-H."/>
            <person name="Perez-Pantoja D."/>
            <person name="Moore E.R.B."/>
        </authorList>
    </citation>
    <scope>NUCLEOTIDE SEQUENCE [LARGE SCALE GENOMIC DNA]</scope>
    <source>
        <strain evidence="4">CCUG 49340</strain>
    </source>
</reference>
<gene>
    <name evidence="3" type="ORF">F7R26_009835</name>
</gene>
<evidence type="ECO:0000259" key="2">
    <source>
        <dbReference type="Pfam" id="PF16220"/>
    </source>
</evidence>
<evidence type="ECO:0000259" key="1">
    <source>
        <dbReference type="Pfam" id="PF04773"/>
    </source>
</evidence>